<proteinExistence type="predicted"/>
<sequence>MHCLMQLKLREDPEHLQLEVQRCQPQKCWERMERARKVRWEELGEEHSQNESVGEKRAHSRTAKCAPLAPDELFPRHQECPSLSLISVSRCIVHSPQASWVSARVVCASILHLHVKLHTFAVVHNLDRSSRLRRAMLGRVGAERASVLTPSMDSGRIPRPATPMGQGLYEDCGGGAQADD</sequence>
<accession>A0A0C9VFP9</accession>
<dbReference type="EMBL" id="KN839847">
    <property type="protein sequence ID" value="KIJ64374.1"/>
    <property type="molecule type" value="Genomic_DNA"/>
</dbReference>
<feature type="region of interest" description="Disordered" evidence="1">
    <location>
        <begin position="150"/>
        <end position="180"/>
    </location>
</feature>
<name>A0A0C9VFP9_9AGAM</name>
<dbReference type="HOGENOM" id="CLU_1496412_0_0_1"/>
<protein>
    <submittedName>
        <fullName evidence="2">Unplaced genomic scaffold scaffold_13, whole genome shotgun sequence</fullName>
    </submittedName>
</protein>
<evidence type="ECO:0000256" key="1">
    <source>
        <dbReference type="SAM" id="MobiDB-lite"/>
    </source>
</evidence>
<gene>
    <name evidence="2" type="ORF">HYDPIDRAFT_112379</name>
</gene>
<dbReference type="Proteomes" id="UP000053820">
    <property type="component" value="Unassembled WGS sequence"/>
</dbReference>
<dbReference type="AlphaFoldDB" id="A0A0C9VFP9"/>
<evidence type="ECO:0000313" key="2">
    <source>
        <dbReference type="EMBL" id="KIJ64374.1"/>
    </source>
</evidence>
<reference evidence="2 3" key="1">
    <citation type="submission" date="2014-04" db="EMBL/GenBank/DDBJ databases">
        <title>Evolutionary Origins and Diversification of the Mycorrhizal Mutualists.</title>
        <authorList>
            <consortium name="DOE Joint Genome Institute"/>
            <consortium name="Mycorrhizal Genomics Consortium"/>
            <person name="Kohler A."/>
            <person name="Kuo A."/>
            <person name="Nagy L.G."/>
            <person name="Floudas D."/>
            <person name="Copeland A."/>
            <person name="Barry K.W."/>
            <person name="Cichocki N."/>
            <person name="Veneault-Fourrey C."/>
            <person name="LaButti K."/>
            <person name="Lindquist E.A."/>
            <person name="Lipzen A."/>
            <person name="Lundell T."/>
            <person name="Morin E."/>
            <person name="Murat C."/>
            <person name="Riley R."/>
            <person name="Ohm R."/>
            <person name="Sun H."/>
            <person name="Tunlid A."/>
            <person name="Henrissat B."/>
            <person name="Grigoriev I.V."/>
            <person name="Hibbett D.S."/>
            <person name="Martin F."/>
        </authorList>
    </citation>
    <scope>NUCLEOTIDE SEQUENCE [LARGE SCALE GENOMIC DNA]</scope>
    <source>
        <strain evidence="2 3">MD-312</strain>
    </source>
</reference>
<evidence type="ECO:0000313" key="3">
    <source>
        <dbReference type="Proteomes" id="UP000053820"/>
    </source>
</evidence>
<organism evidence="2 3">
    <name type="scientific">Hydnomerulius pinastri MD-312</name>
    <dbReference type="NCBI Taxonomy" id="994086"/>
    <lineage>
        <taxon>Eukaryota</taxon>
        <taxon>Fungi</taxon>
        <taxon>Dikarya</taxon>
        <taxon>Basidiomycota</taxon>
        <taxon>Agaricomycotina</taxon>
        <taxon>Agaricomycetes</taxon>
        <taxon>Agaricomycetidae</taxon>
        <taxon>Boletales</taxon>
        <taxon>Boletales incertae sedis</taxon>
        <taxon>Leucogyrophana</taxon>
    </lineage>
</organism>
<keyword evidence="3" id="KW-1185">Reference proteome</keyword>